<dbReference type="InterPro" id="IPR025241">
    <property type="entry name" value="DUF4190"/>
</dbReference>
<evidence type="ECO:0000256" key="2">
    <source>
        <dbReference type="SAM" id="Phobius"/>
    </source>
</evidence>
<protein>
    <recommendedName>
        <fullName evidence="3">DUF4190 domain-containing protein</fullName>
    </recommendedName>
</protein>
<comment type="caution">
    <text evidence="4">The sequence shown here is derived from an EMBL/GenBank/DDBJ whole genome shotgun (WGS) entry which is preliminary data.</text>
</comment>
<keyword evidence="2" id="KW-0472">Membrane</keyword>
<proteinExistence type="predicted"/>
<accession>A0ABN2ZVD7</accession>
<evidence type="ECO:0000313" key="5">
    <source>
        <dbReference type="Proteomes" id="UP001501020"/>
    </source>
</evidence>
<feature type="transmembrane region" description="Helical" evidence="2">
    <location>
        <begin position="45"/>
        <end position="70"/>
    </location>
</feature>
<sequence>MIVARAGVAASLPVTFPSGPGQPNPWARPTAPPPRDGTPQKTNGLAIAAFVTGLLGCCSILGIVLGAVALNQIGQRGEKGRGLAIAGIVLSALWTVGSVAGYLAFSRSGSSYADLSTVPRPTVTGTQKIDAPTMRIGDCIDDPAMAGAPADDSVPPVQVENVSEGKKLTGRVGG</sequence>
<reference evidence="4 5" key="1">
    <citation type="journal article" date="2019" name="Int. J. Syst. Evol. Microbiol.">
        <title>The Global Catalogue of Microorganisms (GCM) 10K type strain sequencing project: providing services to taxonomists for standard genome sequencing and annotation.</title>
        <authorList>
            <consortium name="The Broad Institute Genomics Platform"/>
            <consortium name="The Broad Institute Genome Sequencing Center for Infectious Disease"/>
            <person name="Wu L."/>
            <person name="Ma J."/>
        </authorList>
    </citation>
    <scope>NUCLEOTIDE SEQUENCE [LARGE SCALE GENOMIC DNA]</scope>
    <source>
        <strain evidence="4 5">JCM 13850</strain>
    </source>
</reference>
<dbReference type="EMBL" id="BAAAMR010000048">
    <property type="protein sequence ID" value="GAA2148038.1"/>
    <property type="molecule type" value="Genomic_DNA"/>
</dbReference>
<keyword evidence="5" id="KW-1185">Reference proteome</keyword>
<gene>
    <name evidence="4" type="ORF">GCM10009727_50650</name>
</gene>
<evidence type="ECO:0000259" key="3">
    <source>
        <dbReference type="Pfam" id="PF13828"/>
    </source>
</evidence>
<evidence type="ECO:0000256" key="1">
    <source>
        <dbReference type="SAM" id="MobiDB-lite"/>
    </source>
</evidence>
<feature type="region of interest" description="Disordered" evidence="1">
    <location>
        <begin position="145"/>
        <end position="174"/>
    </location>
</feature>
<name>A0ABN2ZVD7_9ACTN</name>
<keyword evidence="2" id="KW-1133">Transmembrane helix</keyword>
<dbReference type="Pfam" id="PF13828">
    <property type="entry name" value="DUF4190"/>
    <property type="match status" value="1"/>
</dbReference>
<feature type="region of interest" description="Disordered" evidence="1">
    <location>
        <begin position="14"/>
        <end position="40"/>
    </location>
</feature>
<dbReference type="Proteomes" id="UP001501020">
    <property type="component" value="Unassembled WGS sequence"/>
</dbReference>
<feature type="domain" description="DUF4190" evidence="3">
    <location>
        <begin position="45"/>
        <end position="99"/>
    </location>
</feature>
<feature type="transmembrane region" description="Helical" evidence="2">
    <location>
        <begin position="82"/>
        <end position="105"/>
    </location>
</feature>
<organism evidence="4 5">
    <name type="scientific">Actinomadura napierensis</name>
    <dbReference type="NCBI Taxonomy" id="267854"/>
    <lineage>
        <taxon>Bacteria</taxon>
        <taxon>Bacillati</taxon>
        <taxon>Actinomycetota</taxon>
        <taxon>Actinomycetes</taxon>
        <taxon>Streptosporangiales</taxon>
        <taxon>Thermomonosporaceae</taxon>
        <taxon>Actinomadura</taxon>
    </lineage>
</organism>
<evidence type="ECO:0000313" key="4">
    <source>
        <dbReference type="EMBL" id="GAA2148038.1"/>
    </source>
</evidence>
<keyword evidence="2" id="KW-0812">Transmembrane</keyword>